<dbReference type="PROSITE" id="PS00346">
    <property type="entry name" value="ETS_DOMAIN_2"/>
    <property type="match status" value="1"/>
</dbReference>
<evidence type="ECO:0000313" key="6">
    <source>
        <dbReference type="Proteomes" id="UP000515152"/>
    </source>
</evidence>
<evidence type="ECO:0000256" key="1">
    <source>
        <dbReference type="ARBA" id="ARBA00005562"/>
    </source>
</evidence>
<dbReference type="Proteomes" id="UP000515152">
    <property type="component" value="Chromosome 18"/>
</dbReference>
<dbReference type="Pfam" id="PF02198">
    <property type="entry name" value="SAM_PNT"/>
    <property type="match status" value="1"/>
</dbReference>
<name>A0A6P8GTN5_CLUHA</name>
<dbReference type="KEGG" id="char:105907145"/>
<dbReference type="InterPro" id="IPR003118">
    <property type="entry name" value="Pointed_dom"/>
</dbReference>
<gene>
    <name evidence="7" type="primary">LOC105907145</name>
</gene>
<evidence type="ECO:0000256" key="2">
    <source>
        <dbReference type="ARBA" id="ARBA00023125"/>
    </source>
</evidence>
<keyword evidence="3" id="KW-0539">Nucleus</keyword>
<dbReference type="PROSITE" id="PS00345">
    <property type="entry name" value="ETS_DOMAIN_1"/>
    <property type="match status" value="1"/>
</dbReference>
<keyword evidence="6" id="KW-1185">Reference proteome</keyword>
<dbReference type="InterPro" id="IPR046328">
    <property type="entry name" value="ETS_fam"/>
</dbReference>
<dbReference type="InterPro" id="IPR000418">
    <property type="entry name" value="Ets_dom"/>
</dbReference>
<comment type="similarity">
    <text evidence="1 3">Belongs to the ETS family.</text>
</comment>
<keyword evidence="2 3" id="KW-0238">DNA-binding</keyword>
<evidence type="ECO:0000259" key="5">
    <source>
        <dbReference type="PROSITE" id="PS51433"/>
    </source>
</evidence>
<dbReference type="GO" id="GO:0005634">
    <property type="term" value="C:nucleus"/>
    <property type="evidence" value="ECO:0007669"/>
    <property type="project" value="UniProtKB-SubCell"/>
</dbReference>
<dbReference type="AlphaFoldDB" id="A0A6P8GTN5"/>
<sequence>MDPLEVPPLTPTSKEVLTQAVRASFAGFTQERSRLRFPRGTVQQHHCIVEDPSLWSEWHVDNWLDWCQAEFGLQSLGMDLRGIHGSELCSLDREGFLALISDCTAGEILWEHLDTMHRECEPDRGISLGESLPFSQSQCNIDSNTGHALSTDTLDYEPFSHHDISESIHLLSLDTVSPRQHTFSYLREETHLRKAHEYHSIAETGLCDVEAEAEAEAEAPLCYPEEEADAPLLWPGVHEELDYGRTEGHHLQDGAFALPHSHMSFREFVGEKADLGKAVVPAAVLAGYTGSGPIQLWQFLLELLTDRSCQSFISWTGDGWEFKLTDPDEVAQMWGRRKNNSKMNYEKLSRGLRYYYDKNIIHKTAGKRYVYRFVCNLQGLLGYSTEELHAMLDITQSDCSEGFSDGSDGSL</sequence>
<dbReference type="RefSeq" id="XP_031441246.2">
    <property type="nucleotide sequence ID" value="XM_031585386.2"/>
</dbReference>
<dbReference type="GO" id="GO:0030154">
    <property type="term" value="P:cell differentiation"/>
    <property type="evidence" value="ECO:0007669"/>
    <property type="project" value="TreeGrafter"/>
</dbReference>
<proteinExistence type="inferred from homology"/>
<dbReference type="PANTHER" id="PTHR11849:SF209">
    <property type="entry name" value="ETS TRANSLOCATION VARIANT 2"/>
    <property type="match status" value="1"/>
</dbReference>
<feature type="domain" description="ETS" evidence="4">
    <location>
        <begin position="294"/>
        <end position="374"/>
    </location>
</feature>
<dbReference type="Pfam" id="PF00178">
    <property type="entry name" value="Ets"/>
    <property type="match status" value="1"/>
</dbReference>
<evidence type="ECO:0000313" key="7">
    <source>
        <dbReference type="RefSeq" id="XP_031441246.2"/>
    </source>
</evidence>
<accession>A0A6P8GTN5</accession>
<dbReference type="PROSITE" id="PS51433">
    <property type="entry name" value="PNT"/>
    <property type="match status" value="1"/>
</dbReference>
<evidence type="ECO:0000256" key="3">
    <source>
        <dbReference type="RuleBase" id="RU004019"/>
    </source>
</evidence>
<dbReference type="PANTHER" id="PTHR11849">
    <property type="entry name" value="ETS"/>
    <property type="match status" value="1"/>
</dbReference>
<comment type="subcellular location">
    <subcellularLocation>
        <location evidence="3">Nucleus</location>
    </subcellularLocation>
</comment>
<dbReference type="GO" id="GO:0000981">
    <property type="term" value="F:DNA-binding transcription factor activity, RNA polymerase II-specific"/>
    <property type="evidence" value="ECO:0007669"/>
    <property type="project" value="TreeGrafter"/>
</dbReference>
<dbReference type="FunFam" id="1.10.10.10:FF:000097">
    <property type="entry name" value="Protein c-ets-1 isoform 1"/>
    <property type="match status" value="1"/>
</dbReference>
<dbReference type="SMART" id="SM00413">
    <property type="entry name" value="ETS"/>
    <property type="match status" value="1"/>
</dbReference>
<dbReference type="OrthoDB" id="10067219at2759"/>
<dbReference type="SMART" id="SM00251">
    <property type="entry name" value="SAM_PNT"/>
    <property type="match status" value="1"/>
</dbReference>
<feature type="domain" description="PNT" evidence="5">
    <location>
        <begin position="34"/>
        <end position="120"/>
    </location>
</feature>
<dbReference type="GO" id="GO:0043565">
    <property type="term" value="F:sequence-specific DNA binding"/>
    <property type="evidence" value="ECO:0007669"/>
    <property type="project" value="InterPro"/>
</dbReference>
<dbReference type="GeneID" id="105907145"/>
<organism evidence="6 7">
    <name type="scientific">Clupea harengus</name>
    <name type="common">Atlantic herring</name>
    <dbReference type="NCBI Taxonomy" id="7950"/>
    <lineage>
        <taxon>Eukaryota</taxon>
        <taxon>Metazoa</taxon>
        <taxon>Chordata</taxon>
        <taxon>Craniata</taxon>
        <taxon>Vertebrata</taxon>
        <taxon>Euteleostomi</taxon>
        <taxon>Actinopterygii</taxon>
        <taxon>Neopterygii</taxon>
        <taxon>Teleostei</taxon>
        <taxon>Clupei</taxon>
        <taxon>Clupeiformes</taxon>
        <taxon>Clupeoidei</taxon>
        <taxon>Clupeidae</taxon>
        <taxon>Clupea</taxon>
    </lineage>
</organism>
<reference evidence="7" key="1">
    <citation type="submission" date="2025-08" db="UniProtKB">
        <authorList>
            <consortium name="RefSeq"/>
        </authorList>
    </citation>
    <scope>IDENTIFICATION</scope>
</reference>
<dbReference type="PROSITE" id="PS50061">
    <property type="entry name" value="ETS_DOMAIN_3"/>
    <property type="match status" value="1"/>
</dbReference>
<protein>
    <submittedName>
        <fullName evidence="7">Protein c-ets-2-A-like</fullName>
    </submittedName>
</protein>
<evidence type="ECO:0000259" key="4">
    <source>
        <dbReference type="PROSITE" id="PS50061"/>
    </source>
</evidence>